<name>A0A9X3E179_9HYPH</name>
<sequence>MLWIALFIVGLLGLLAGLVPLLLNGISRTNFAAIAMGTVLLVAGAAGVIMKPALPVTMPHIALLEPSEPEALPSEPPAETPQPAEAEAPAAPEPTEPAPQVRVIEPAESPAASNKDESQLEPSALPDPVPVTTTTVDPSGEQDPLAGAAPPAEAPPAAAGTSPAEEAAALLGVLAPQQPKDQAAFTQAVRTARDAFDKAPDDERDAIQPQRAAAICKALPKPEVKNWIGQIQSLDTDSGKRLTVTMALPDGTLVKTWNNAMSDMEDQTLVPAGSPVAQSLGKMKAGDTVRFAGTFFADEPDCYRSSRLSLMQSMMEPSFLFRFTAVEKL</sequence>
<keyword evidence="4" id="KW-1185">Reference proteome</keyword>
<comment type="caution">
    <text evidence="3">The sequence shown here is derived from an EMBL/GenBank/DDBJ whole genome shotgun (WGS) entry which is preliminary data.</text>
</comment>
<evidence type="ECO:0000313" key="3">
    <source>
        <dbReference type="EMBL" id="MCX5569198.1"/>
    </source>
</evidence>
<reference evidence="3" key="1">
    <citation type="submission" date="2022-11" db="EMBL/GenBank/DDBJ databases">
        <title>Biodiversity and phylogenetic relationships of bacteria.</title>
        <authorList>
            <person name="Machado R.A.R."/>
            <person name="Bhat A."/>
            <person name="Loulou A."/>
            <person name="Kallel S."/>
        </authorList>
    </citation>
    <scope>NUCLEOTIDE SEQUENCE</scope>
    <source>
        <strain evidence="3">K-TC2</strain>
    </source>
</reference>
<feature type="compositionally biased region" description="Low complexity" evidence="1">
    <location>
        <begin position="81"/>
        <end position="90"/>
    </location>
</feature>
<dbReference type="RefSeq" id="WP_266338146.1">
    <property type="nucleotide sequence ID" value="NZ_JAPKNK010000002.1"/>
</dbReference>
<protein>
    <submittedName>
        <fullName evidence="3">Uncharacterized protein</fullName>
    </submittedName>
</protein>
<feature type="compositionally biased region" description="Low complexity" evidence="1">
    <location>
        <begin position="146"/>
        <end position="164"/>
    </location>
</feature>
<evidence type="ECO:0000313" key="4">
    <source>
        <dbReference type="Proteomes" id="UP001144805"/>
    </source>
</evidence>
<dbReference type="EMBL" id="JAPKNK010000002">
    <property type="protein sequence ID" value="MCX5569198.1"/>
    <property type="molecule type" value="Genomic_DNA"/>
</dbReference>
<proteinExistence type="predicted"/>
<organism evidence="3 4">
    <name type="scientific">Kaistia nematophila</name>
    <dbReference type="NCBI Taxonomy" id="2994654"/>
    <lineage>
        <taxon>Bacteria</taxon>
        <taxon>Pseudomonadati</taxon>
        <taxon>Pseudomonadota</taxon>
        <taxon>Alphaproteobacteria</taxon>
        <taxon>Hyphomicrobiales</taxon>
        <taxon>Kaistiaceae</taxon>
        <taxon>Kaistia</taxon>
    </lineage>
</organism>
<feature type="region of interest" description="Disordered" evidence="1">
    <location>
        <begin position="68"/>
        <end position="164"/>
    </location>
</feature>
<evidence type="ECO:0000256" key="1">
    <source>
        <dbReference type="SAM" id="MobiDB-lite"/>
    </source>
</evidence>
<keyword evidence="2" id="KW-1133">Transmembrane helix</keyword>
<accession>A0A9X3E179</accession>
<dbReference type="Proteomes" id="UP001144805">
    <property type="component" value="Unassembled WGS sequence"/>
</dbReference>
<evidence type="ECO:0000256" key="2">
    <source>
        <dbReference type="SAM" id="Phobius"/>
    </source>
</evidence>
<keyword evidence="2" id="KW-0472">Membrane</keyword>
<keyword evidence="2" id="KW-0812">Transmembrane</keyword>
<feature type="transmembrane region" description="Helical" evidence="2">
    <location>
        <begin position="32"/>
        <end position="50"/>
    </location>
</feature>
<dbReference type="AlphaFoldDB" id="A0A9X3E179"/>
<gene>
    <name evidence="3" type="ORF">OSH07_08325</name>
</gene>